<dbReference type="Gene3D" id="2.40.50.90">
    <property type="match status" value="1"/>
</dbReference>
<dbReference type="CDD" id="cd06338">
    <property type="entry name" value="PBP1_ABC_ligand_binding-like"/>
    <property type="match status" value="1"/>
</dbReference>
<evidence type="ECO:0000256" key="1">
    <source>
        <dbReference type="ARBA" id="ARBA00022729"/>
    </source>
</evidence>
<dbReference type="InterPro" id="IPR028081">
    <property type="entry name" value="Leu-bd"/>
</dbReference>
<name>A0A5E8CKJ6_9ZZZZ</name>
<dbReference type="Gene3D" id="3.40.50.2300">
    <property type="match status" value="2"/>
</dbReference>
<dbReference type="SUPFAM" id="SSF50199">
    <property type="entry name" value="Staphylococcal nuclease"/>
    <property type="match status" value="1"/>
</dbReference>
<dbReference type="InterPro" id="IPR016071">
    <property type="entry name" value="Staphylococal_nuclease_OB-fold"/>
</dbReference>
<protein>
    <submittedName>
        <fullName evidence="3">Periplasmic binding protein</fullName>
    </submittedName>
</protein>
<gene>
    <name evidence="3" type="ORF">CPAV1605_1517</name>
</gene>
<dbReference type="EMBL" id="CABVLZ010000010">
    <property type="protein sequence ID" value="VVU95761.1"/>
    <property type="molecule type" value="Genomic_DNA"/>
</dbReference>
<dbReference type="PANTHER" id="PTHR30483:SF37">
    <property type="entry name" value="ABC TRANSPORTER SUBSTRATE-BINDING PROTEIN"/>
    <property type="match status" value="1"/>
</dbReference>
<reference evidence="3" key="1">
    <citation type="submission" date="2019-09" db="EMBL/GenBank/DDBJ databases">
        <authorList>
            <person name="Needham M D."/>
        </authorList>
    </citation>
    <scope>NUCLEOTIDE SEQUENCE</scope>
</reference>
<feature type="domain" description="TNase-like" evidence="2">
    <location>
        <begin position="419"/>
        <end position="543"/>
    </location>
</feature>
<dbReference type="InterPro" id="IPR051010">
    <property type="entry name" value="BCAA_transport"/>
</dbReference>
<dbReference type="InterPro" id="IPR028082">
    <property type="entry name" value="Peripla_BP_I"/>
</dbReference>
<dbReference type="SUPFAM" id="SSF53822">
    <property type="entry name" value="Periplasmic binding protein-like I"/>
    <property type="match status" value="1"/>
</dbReference>
<evidence type="ECO:0000313" key="3">
    <source>
        <dbReference type="EMBL" id="VVU95761.1"/>
    </source>
</evidence>
<proteinExistence type="predicted"/>
<accession>A0A5E8CKJ6</accession>
<dbReference type="Pfam" id="PF00565">
    <property type="entry name" value="SNase"/>
    <property type="match status" value="1"/>
</dbReference>
<dbReference type="AlphaFoldDB" id="A0A5E8CKJ6"/>
<sequence length="557" mass="62508">MKKENKLALGVLLTSLAYRNIKNNVDNAIHYPTRKVVGDKIVLGAAISLTGKYSRNGYNTQNGYNMAVDRINSMGGVQVGGKSYKFEIIYYDDESNPRRAAKLAERLISQDGVEFMLGPYSSTITKAIAQITEKNGVPMVSANGASRSLFTNGYKNHFSVLSPANKYLTVAIETAVKLNGGKGVRIAQAFEQDSFSQDVRLGILEAAKETGSKIIIDDILNNAATLFKVKALKPDILVVSGHTKGALTAIRQIAEMKVDVPMLAMTHCDASKLSKQHGKNSEYTLCASQWHKSLTYKDDFFKDGMTYDAHFTKEFGYAPPYQSAESSAALLVFKDAFERANSFDQKKVRDALADTNMQTFYGNIKFGSGGQNIAKSMVLFQVRCNGTKCENKVVAPLQWANDKLIHPIPKWSDRDREKKDISVTQIKVIDGDTIRGTYQGEEIKIRLAKIDCPEMNQPYGVAAKKCLKGLIEQKDEIKFIYEKKDRYGRSLGWLYHNDININYELIRLGFAWVYVRYVNPENKESLNKLQDYAKSNKLGLWNADSPISPWEWRKNNH</sequence>
<dbReference type="SMART" id="SM00318">
    <property type="entry name" value="SNc"/>
    <property type="match status" value="1"/>
</dbReference>
<dbReference type="PROSITE" id="PS50830">
    <property type="entry name" value="TNASE_3"/>
    <property type="match status" value="1"/>
</dbReference>
<dbReference type="InterPro" id="IPR035437">
    <property type="entry name" value="SNase_OB-fold_sf"/>
</dbReference>
<dbReference type="PANTHER" id="PTHR30483">
    <property type="entry name" value="LEUCINE-SPECIFIC-BINDING PROTEIN"/>
    <property type="match status" value="1"/>
</dbReference>
<keyword evidence="1" id="KW-0732">Signal</keyword>
<organism evidence="3">
    <name type="scientific">seawater metagenome</name>
    <dbReference type="NCBI Taxonomy" id="1561972"/>
    <lineage>
        <taxon>unclassified sequences</taxon>
        <taxon>metagenomes</taxon>
        <taxon>ecological metagenomes</taxon>
    </lineage>
</organism>
<dbReference type="Pfam" id="PF13458">
    <property type="entry name" value="Peripla_BP_6"/>
    <property type="match status" value="1"/>
</dbReference>
<evidence type="ECO:0000259" key="2">
    <source>
        <dbReference type="PROSITE" id="PS50830"/>
    </source>
</evidence>